<reference evidence="3 4" key="1">
    <citation type="journal article" date="2015" name="Genome Biol.">
        <title>Comparative genomics of Steinernema reveals deeply conserved gene regulatory networks.</title>
        <authorList>
            <person name="Dillman A.R."/>
            <person name="Macchietto M."/>
            <person name="Porter C.F."/>
            <person name="Rogers A."/>
            <person name="Williams B."/>
            <person name="Antoshechkin I."/>
            <person name="Lee M.M."/>
            <person name="Goodwin Z."/>
            <person name="Lu X."/>
            <person name="Lewis E.E."/>
            <person name="Goodrich-Blair H."/>
            <person name="Stock S.P."/>
            <person name="Adams B.J."/>
            <person name="Sternberg P.W."/>
            <person name="Mortazavi A."/>
        </authorList>
    </citation>
    <scope>NUCLEOTIDE SEQUENCE [LARGE SCALE GENOMIC DNA]</scope>
    <source>
        <strain evidence="3 4">ALL</strain>
    </source>
</reference>
<dbReference type="InterPro" id="IPR006578">
    <property type="entry name" value="MADF-dom"/>
</dbReference>
<protein>
    <recommendedName>
        <fullName evidence="2">MADF domain-containing protein</fullName>
    </recommendedName>
</protein>
<proteinExistence type="predicted"/>
<dbReference type="Pfam" id="PF10545">
    <property type="entry name" value="MADF_DNA_bdg"/>
    <property type="match status" value="1"/>
</dbReference>
<evidence type="ECO:0000313" key="3">
    <source>
        <dbReference type="EMBL" id="TMS33158.1"/>
    </source>
</evidence>
<comment type="caution">
    <text evidence="3">The sequence shown here is derived from an EMBL/GenBank/DDBJ whole genome shotgun (WGS) entry which is preliminary data.</text>
</comment>
<accession>A0A4U8UNS1</accession>
<name>A0A4U8UNS1_STECR</name>
<feature type="region of interest" description="Disordered" evidence="1">
    <location>
        <begin position="1"/>
        <end position="34"/>
    </location>
</feature>
<evidence type="ECO:0000256" key="1">
    <source>
        <dbReference type="SAM" id="MobiDB-lite"/>
    </source>
</evidence>
<dbReference type="EMBL" id="AZBU02000001">
    <property type="protein sequence ID" value="TMS33158.1"/>
    <property type="molecule type" value="Genomic_DNA"/>
</dbReference>
<evidence type="ECO:0000313" key="4">
    <source>
        <dbReference type="Proteomes" id="UP000298663"/>
    </source>
</evidence>
<dbReference type="AlphaFoldDB" id="A0A4U8UNS1"/>
<dbReference type="Proteomes" id="UP000298663">
    <property type="component" value="Unassembled WGS sequence"/>
</dbReference>
<feature type="compositionally biased region" description="Basic and acidic residues" evidence="1">
    <location>
        <begin position="13"/>
        <end position="29"/>
    </location>
</feature>
<evidence type="ECO:0000259" key="2">
    <source>
        <dbReference type="Pfam" id="PF10545"/>
    </source>
</evidence>
<dbReference type="OrthoDB" id="5984255at2759"/>
<keyword evidence="4" id="KW-1185">Reference proteome</keyword>
<sequence length="137" mass="14979">MAVATAVASTSLDADRSSHDGSHSGDKSSKNQRVNLPLFNERLIEEVEKYPVLYDQSQRNCMDNDERVKIWDDIARAVDPAVKGTREDASRADPADQLFAVLPSGYVSAAAGNGERVLMLSGSVFRRIRKETLAADP</sequence>
<organism evidence="3 4">
    <name type="scientific">Steinernema carpocapsae</name>
    <name type="common">Entomopathogenic nematode</name>
    <dbReference type="NCBI Taxonomy" id="34508"/>
    <lineage>
        <taxon>Eukaryota</taxon>
        <taxon>Metazoa</taxon>
        <taxon>Ecdysozoa</taxon>
        <taxon>Nematoda</taxon>
        <taxon>Chromadorea</taxon>
        <taxon>Rhabditida</taxon>
        <taxon>Tylenchina</taxon>
        <taxon>Panagrolaimomorpha</taxon>
        <taxon>Strongyloidoidea</taxon>
        <taxon>Steinernematidae</taxon>
        <taxon>Steinernema</taxon>
    </lineage>
</organism>
<reference evidence="3 4" key="2">
    <citation type="journal article" date="2019" name="G3 (Bethesda)">
        <title>Hybrid Assembly of the Genome of the Entomopathogenic Nematode Steinernema carpocapsae Identifies the X-Chromosome.</title>
        <authorList>
            <person name="Serra L."/>
            <person name="Macchietto M."/>
            <person name="Macias-Munoz A."/>
            <person name="McGill C.J."/>
            <person name="Rodriguez I.M."/>
            <person name="Rodriguez B."/>
            <person name="Murad R."/>
            <person name="Mortazavi A."/>
        </authorList>
    </citation>
    <scope>NUCLEOTIDE SEQUENCE [LARGE SCALE GENOMIC DNA]</scope>
    <source>
        <strain evidence="3 4">ALL</strain>
    </source>
</reference>
<gene>
    <name evidence="3" type="ORF">L596_000929</name>
</gene>
<feature type="domain" description="MADF" evidence="2">
    <location>
        <begin position="43"/>
        <end position="80"/>
    </location>
</feature>